<name>X1ETU7_9ZZZZ</name>
<accession>X1ETU7</accession>
<dbReference type="Gene3D" id="3.40.50.10490">
    <property type="entry name" value="Glucose-6-phosphate isomerase like protein, domain 1"/>
    <property type="match status" value="1"/>
</dbReference>
<protein>
    <recommendedName>
        <fullName evidence="1">SIS domain-containing protein</fullName>
    </recommendedName>
</protein>
<feature type="non-terminal residue" evidence="2">
    <location>
        <position position="156"/>
    </location>
</feature>
<dbReference type="GO" id="GO:1901135">
    <property type="term" value="P:carbohydrate derivative metabolic process"/>
    <property type="evidence" value="ECO:0007669"/>
    <property type="project" value="InterPro"/>
</dbReference>
<sequence>MANALKALIELPEAEQKVKGVESTPQEIYQQPEMWRQTLEIVKNEKAEIIKFLGDEKDRQIILSGAGTSEFIGLSLVDLFNKVSGYDTKSIATTSIITDPESAFQAGRKYFLVHFARSGNSPESVGTFTLGEESKADIKHIVITCNKDGKLAQMGK</sequence>
<dbReference type="AlphaFoldDB" id="X1ETU7"/>
<comment type="caution">
    <text evidence="2">The sequence shown here is derived from an EMBL/GenBank/DDBJ whole genome shotgun (WGS) entry which is preliminary data.</text>
</comment>
<dbReference type="GO" id="GO:0097367">
    <property type="term" value="F:carbohydrate derivative binding"/>
    <property type="evidence" value="ECO:0007669"/>
    <property type="project" value="InterPro"/>
</dbReference>
<gene>
    <name evidence="2" type="ORF">S03H2_10527</name>
</gene>
<evidence type="ECO:0000259" key="1">
    <source>
        <dbReference type="PROSITE" id="PS51464"/>
    </source>
</evidence>
<dbReference type="InterPro" id="IPR046348">
    <property type="entry name" value="SIS_dom_sf"/>
</dbReference>
<proteinExistence type="predicted"/>
<feature type="domain" description="SIS" evidence="1">
    <location>
        <begin position="49"/>
        <end position="156"/>
    </location>
</feature>
<organism evidence="2">
    <name type="scientific">marine sediment metagenome</name>
    <dbReference type="NCBI Taxonomy" id="412755"/>
    <lineage>
        <taxon>unclassified sequences</taxon>
        <taxon>metagenomes</taxon>
        <taxon>ecological metagenomes</taxon>
    </lineage>
</organism>
<dbReference type="EMBL" id="BARU01005411">
    <property type="protein sequence ID" value="GAH35977.1"/>
    <property type="molecule type" value="Genomic_DNA"/>
</dbReference>
<evidence type="ECO:0000313" key="2">
    <source>
        <dbReference type="EMBL" id="GAH35977.1"/>
    </source>
</evidence>
<dbReference type="SUPFAM" id="SSF53697">
    <property type="entry name" value="SIS domain"/>
    <property type="match status" value="1"/>
</dbReference>
<dbReference type="PROSITE" id="PS51464">
    <property type="entry name" value="SIS"/>
    <property type="match status" value="1"/>
</dbReference>
<dbReference type="InterPro" id="IPR001347">
    <property type="entry name" value="SIS_dom"/>
</dbReference>
<reference evidence="2" key="1">
    <citation type="journal article" date="2014" name="Front. Microbiol.">
        <title>High frequency of phylogenetically diverse reductive dehalogenase-homologous genes in deep subseafloor sedimentary metagenomes.</title>
        <authorList>
            <person name="Kawai M."/>
            <person name="Futagami T."/>
            <person name="Toyoda A."/>
            <person name="Takaki Y."/>
            <person name="Nishi S."/>
            <person name="Hori S."/>
            <person name="Arai W."/>
            <person name="Tsubouchi T."/>
            <person name="Morono Y."/>
            <person name="Uchiyama I."/>
            <person name="Ito T."/>
            <person name="Fujiyama A."/>
            <person name="Inagaki F."/>
            <person name="Takami H."/>
        </authorList>
    </citation>
    <scope>NUCLEOTIDE SEQUENCE</scope>
    <source>
        <strain evidence="2">Expedition CK06-06</strain>
    </source>
</reference>